<reference evidence="2 3" key="1">
    <citation type="submission" date="2019-10" db="EMBL/GenBank/DDBJ databases">
        <title>Isolation, Identification of Microvirga thermotolerans HR1, a novel thermophilic bacterium and Comparative Genomics of the genus Microvirga.</title>
        <authorList>
            <person name="Li J."/>
            <person name="Zhang W."/>
            <person name="Lin M."/>
            <person name="Wang J."/>
        </authorList>
    </citation>
    <scope>NUCLEOTIDE SEQUENCE [LARGE SCALE GENOMIC DNA]</scope>
    <source>
        <strain evidence="2 3">HR1</strain>
    </source>
</reference>
<protein>
    <submittedName>
        <fullName evidence="2">Uncharacterized protein</fullName>
    </submittedName>
</protein>
<accession>A0A5P9K2G7</accession>
<name>A0A5P9K2G7_9HYPH</name>
<dbReference type="RefSeq" id="WP_152587521.1">
    <property type="nucleotide sequence ID" value="NZ_CP045423.1"/>
</dbReference>
<evidence type="ECO:0000256" key="1">
    <source>
        <dbReference type="SAM" id="MobiDB-lite"/>
    </source>
</evidence>
<feature type="compositionally biased region" description="Gly residues" evidence="1">
    <location>
        <begin position="89"/>
        <end position="100"/>
    </location>
</feature>
<evidence type="ECO:0000313" key="2">
    <source>
        <dbReference type="EMBL" id="QFU17890.1"/>
    </source>
</evidence>
<proteinExistence type="predicted"/>
<organism evidence="2 3">
    <name type="scientific">Microvirga thermotolerans</name>
    <dbReference type="NCBI Taxonomy" id="2651334"/>
    <lineage>
        <taxon>Bacteria</taxon>
        <taxon>Pseudomonadati</taxon>
        <taxon>Pseudomonadota</taxon>
        <taxon>Alphaproteobacteria</taxon>
        <taxon>Hyphomicrobiales</taxon>
        <taxon>Methylobacteriaceae</taxon>
        <taxon>Microvirga</taxon>
    </lineage>
</organism>
<dbReference type="KEGG" id="mico:GDR74_17655"/>
<feature type="region of interest" description="Disordered" evidence="1">
    <location>
        <begin position="78"/>
        <end position="111"/>
    </location>
</feature>
<dbReference type="EMBL" id="CP045423">
    <property type="protein sequence ID" value="QFU17890.1"/>
    <property type="molecule type" value="Genomic_DNA"/>
</dbReference>
<gene>
    <name evidence="2" type="ORF">GDR74_17655</name>
</gene>
<evidence type="ECO:0000313" key="3">
    <source>
        <dbReference type="Proteomes" id="UP000325614"/>
    </source>
</evidence>
<sequence length="111" mass="11895">MADTPLSDLSDEALFVRIRGRIYVIPTTELEDFRRSKFEKVKGDQIEQIFARARGDCEAALINLVVVADADIGPPPVYEARGARKGTKGARGGAKAGAKGGAPRRPRGTKG</sequence>
<keyword evidence="3" id="KW-1185">Reference proteome</keyword>
<dbReference type="Proteomes" id="UP000325614">
    <property type="component" value="Chromosome"/>
</dbReference>
<dbReference type="AlphaFoldDB" id="A0A5P9K2G7"/>
<feature type="compositionally biased region" description="Basic residues" evidence="1">
    <location>
        <begin position="102"/>
        <end position="111"/>
    </location>
</feature>